<proteinExistence type="predicted"/>
<protein>
    <submittedName>
        <fullName evidence="1">DNA-directed RNA polymerase</fullName>
    </submittedName>
</protein>
<keyword evidence="1" id="KW-0804">Transcription</keyword>
<comment type="caution">
    <text evidence="1">The sequence shown here is derived from an EMBL/GenBank/DDBJ whole genome shotgun (WGS) entry which is preliminary data.</text>
</comment>
<keyword evidence="1" id="KW-0240">DNA-directed RNA polymerase</keyword>
<evidence type="ECO:0000313" key="2">
    <source>
        <dbReference type="Proteomes" id="UP001164539"/>
    </source>
</evidence>
<gene>
    <name evidence="1" type="ORF">OWV82_019309</name>
</gene>
<evidence type="ECO:0000313" key="1">
    <source>
        <dbReference type="EMBL" id="KAJ4709534.1"/>
    </source>
</evidence>
<reference evidence="1 2" key="1">
    <citation type="journal article" date="2023" name="Science">
        <title>Complex scaffold remodeling in plant triterpene biosynthesis.</title>
        <authorList>
            <person name="De La Pena R."/>
            <person name="Hodgson H."/>
            <person name="Liu J.C."/>
            <person name="Stephenson M.J."/>
            <person name="Martin A.C."/>
            <person name="Owen C."/>
            <person name="Harkess A."/>
            <person name="Leebens-Mack J."/>
            <person name="Jimenez L.E."/>
            <person name="Osbourn A."/>
            <person name="Sattely E.S."/>
        </authorList>
    </citation>
    <scope>NUCLEOTIDE SEQUENCE [LARGE SCALE GENOMIC DNA]</scope>
    <source>
        <strain evidence="2">cv. JPN11</strain>
        <tissue evidence="1">Leaf</tissue>
    </source>
</reference>
<organism evidence="1 2">
    <name type="scientific">Melia azedarach</name>
    <name type="common">Chinaberry tree</name>
    <dbReference type="NCBI Taxonomy" id="155640"/>
    <lineage>
        <taxon>Eukaryota</taxon>
        <taxon>Viridiplantae</taxon>
        <taxon>Streptophyta</taxon>
        <taxon>Embryophyta</taxon>
        <taxon>Tracheophyta</taxon>
        <taxon>Spermatophyta</taxon>
        <taxon>Magnoliopsida</taxon>
        <taxon>eudicotyledons</taxon>
        <taxon>Gunneridae</taxon>
        <taxon>Pentapetalae</taxon>
        <taxon>rosids</taxon>
        <taxon>malvids</taxon>
        <taxon>Sapindales</taxon>
        <taxon>Meliaceae</taxon>
        <taxon>Melia</taxon>
    </lineage>
</organism>
<name>A0ACC1XFR9_MELAZ</name>
<sequence length="1008" mass="115111">MACTASISSVSHVAQFQYPPTCTTTTRTTRKTLNVCNTKRNDKSCKDFHFTSSSSSFPVNLRKSASNPIQLYPLQDSVRNDFLENSTNFLISTEESQQIIRDSVEKIETCSDLGMPRSESHQLMCLEPRRRIFIQDPPWISSIFLKGLYKRIKQQEVKLTLEGREMERRKYNLLRRRQVKEETEAWERMVDEYKELEARMIEKKLAPNLPRIKSLFLGWFEPLREAIAKEQKVQRTKKQKAAYAPHIELLPADKMAVIVMHKMMGLVMAGHEDRCVQVVQAAVHIGMAIEQEVRIHGFLVKTRSYKRKKIVADNEEDMSKEKEMLRKRVNRLIKSKRLIEVQKLLKTEEMKPWGRDTQAKLGSRLLELLIETAYVQHPVSQAGDCPPDVRPAFRHRFKTIMRHPGQKMSKRYGVVECDPLVLAGLDRSARHMLIPYVPMLVPPKKWKGYNKGGYLFLPSYVMRTHGSRKQQEALKTLPGDCMNKVFEALDTLGNTKWRVNKKVLSVLENIWASGGNIAGLVDRDDIPIPGKPISEDLTEIQKWKWSVRKAKKINQERHSQRCDTELKLSVARKMKDEEGFYYPHNLDFRGRAYPMHPHLNHLSSDICRGVLEFAEGRPLGKSGLCWLKIHLANLFAGGVEKLSHDGRLAFVDNHLNDIFDSAENPINGSRWWLTAEDPFQCLAACINLSEALKSSSPHTVISHLPIHQDGSCNGLQHYAALGRNSLEAAAVNLVAGEKPADVYSEIAVRVHDIMDRDSKKDPSKYPHALLAKILIDQVDRKLVKQTVMTSVYGVTFVGAREQIKRRLEEKGHITDDRVLFSAACYAAKVTLTALGEIFEAARSIMGWLGDCAKVIASENQPVRWTTPLGLPVVQPYCKSERHLIRTSLQVLALQREGNSVEIRKQRTAFPPNFVHSLDGSHMMMTAVACRAAGLHFAGVHDSFWTHACDVDQMNEILRKKFVELYSIPILENLLESFQTSYPTLMFPRLPERGDFDLEEVLESPYFFN</sequence>
<dbReference type="Proteomes" id="UP001164539">
    <property type="component" value="Chromosome 10"/>
</dbReference>
<dbReference type="EMBL" id="CM051403">
    <property type="protein sequence ID" value="KAJ4709534.1"/>
    <property type="molecule type" value="Genomic_DNA"/>
</dbReference>
<accession>A0ACC1XFR9</accession>
<keyword evidence="2" id="KW-1185">Reference proteome</keyword>